<dbReference type="HOGENOM" id="CLU_352543_0_0_1"/>
<protein>
    <submittedName>
        <fullName evidence="2">Uncharacterized protein</fullName>
    </submittedName>
</protein>
<feature type="compositionally biased region" description="Basic and acidic residues" evidence="1">
    <location>
        <begin position="325"/>
        <end position="336"/>
    </location>
</feature>
<sequence length="798" mass="89795">MSTCCEGCGKECGSRNAIFRHLKDNKGECLDKEQYQDFLRYVQNQKREKTMVLYGYLTAKDEVPPEAILHNGHDAANLLLQIIEQHSSSFNITPGVPSQTDENSNTKLTRSYGNTARNTSVLEQDSYTGAITEALCARLPPIGVSDSTWSDEINKILDEQLQSTPGQMMVFGRRKMTISKFNAEMDVTHRRVEYLLPADFLFAPNATPNDNRSDFLSSLPSFTDGSYRDRSEGQVNFQGAPSYDSSNDRRRPDPETLRYLHNLKKLMQRLTTHIEKLDTNDKAAVLEKDFNRQKRHKNRHANSLKKEAKGERRLEKSQNTLVQPETKRPKKEDKKGQNVLRRKRYHNFTPSVLAHDFLAYRRLDRIYHRATLRFSQSTKGVLTLSQNAETKRPFLVLSLSGDIFLTGQVCRIVGLFIALSKGVIDEDFCDCVFDEAYPHLVSTPAAPTTGMYAGEAYYMSMEGKCKAVLTPRKSTIFQDGWNDDKTLQKVYSWQQRVRADAAAAWMALGEDKEGRLLAERDWTKEVLEPWAIRAKEQLKEYRQWKMSKKTNVLHATTGGAETRALEPPIASIETAIPSLFEKVLRYLRDADKSGFWPSTTPKRQLVMVSTVVEGKSESCDNPFESGAMPASLSVAHMKARSNKIDKSSAYIYVEGEGGASGSFSVGAMPGEACTQPKGNELFPELMRAAFELEIALCPNREPSSTIAINRNAQFRPHTDSGAGAGQSSSLIVGLGSYSGGELVVEGEQKDIRYRALEFNGWKQRHWTMPFHGERFSLVWFTPKGCEGVRGIDLCKNIG</sequence>
<dbReference type="PaxDb" id="2850-Phatr42626"/>
<feature type="compositionally biased region" description="Basic residues" evidence="1">
    <location>
        <begin position="293"/>
        <end position="303"/>
    </location>
</feature>
<feature type="region of interest" description="Disordered" evidence="1">
    <location>
        <begin position="226"/>
        <end position="254"/>
    </location>
</feature>
<dbReference type="RefSeq" id="XP_002176619.1">
    <property type="nucleotide sequence ID" value="XM_002176583.1"/>
</dbReference>
<dbReference type="KEGG" id="pti:PHATRDRAFT_42626"/>
<dbReference type="InterPro" id="IPR020095">
    <property type="entry name" value="PsdUridine_synth_TruA_C"/>
</dbReference>
<feature type="compositionally biased region" description="Basic and acidic residues" evidence="1">
    <location>
        <begin position="304"/>
        <end position="316"/>
    </location>
</feature>
<organism evidence="2 3">
    <name type="scientific">Phaeodactylum tricornutum (strain CCAP 1055/1)</name>
    <dbReference type="NCBI Taxonomy" id="556484"/>
    <lineage>
        <taxon>Eukaryota</taxon>
        <taxon>Sar</taxon>
        <taxon>Stramenopiles</taxon>
        <taxon>Ochrophyta</taxon>
        <taxon>Bacillariophyta</taxon>
        <taxon>Bacillariophyceae</taxon>
        <taxon>Bacillariophycidae</taxon>
        <taxon>Naviculales</taxon>
        <taxon>Phaeodactylaceae</taxon>
        <taxon>Phaeodactylum</taxon>
    </lineage>
</organism>
<dbReference type="Proteomes" id="UP000000759">
    <property type="component" value="Chromosome 1"/>
</dbReference>
<proteinExistence type="predicted"/>
<reference evidence="2 3" key="1">
    <citation type="journal article" date="2008" name="Nature">
        <title>The Phaeodactylum genome reveals the evolutionary history of diatom genomes.</title>
        <authorList>
            <person name="Bowler C."/>
            <person name="Allen A.E."/>
            <person name="Badger J.H."/>
            <person name="Grimwood J."/>
            <person name="Jabbari K."/>
            <person name="Kuo A."/>
            <person name="Maheswari U."/>
            <person name="Martens C."/>
            <person name="Maumus F."/>
            <person name="Otillar R.P."/>
            <person name="Rayko E."/>
            <person name="Salamov A."/>
            <person name="Vandepoele K."/>
            <person name="Beszteri B."/>
            <person name="Gruber A."/>
            <person name="Heijde M."/>
            <person name="Katinka M."/>
            <person name="Mock T."/>
            <person name="Valentin K."/>
            <person name="Verret F."/>
            <person name="Berges J.A."/>
            <person name="Brownlee C."/>
            <person name="Cadoret J.P."/>
            <person name="Chiovitti A."/>
            <person name="Choi C.J."/>
            <person name="Coesel S."/>
            <person name="De Martino A."/>
            <person name="Detter J.C."/>
            <person name="Durkin C."/>
            <person name="Falciatore A."/>
            <person name="Fournet J."/>
            <person name="Haruta M."/>
            <person name="Huysman M.J."/>
            <person name="Jenkins B.D."/>
            <person name="Jiroutova K."/>
            <person name="Jorgensen R.E."/>
            <person name="Joubert Y."/>
            <person name="Kaplan A."/>
            <person name="Kroger N."/>
            <person name="Kroth P.G."/>
            <person name="La Roche J."/>
            <person name="Lindquist E."/>
            <person name="Lommer M."/>
            <person name="Martin-Jezequel V."/>
            <person name="Lopez P.J."/>
            <person name="Lucas S."/>
            <person name="Mangogna M."/>
            <person name="McGinnis K."/>
            <person name="Medlin L.K."/>
            <person name="Montsant A."/>
            <person name="Oudot-Le Secq M.P."/>
            <person name="Napoli C."/>
            <person name="Obornik M."/>
            <person name="Parker M.S."/>
            <person name="Petit J.L."/>
            <person name="Porcel B.M."/>
            <person name="Poulsen N."/>
            <person name="Robison M."/>
            <person name="Rychlewski L."/>
            <person name="Rynearson T.A."/>
            <person name="Schmutz J."/>
            <person name="Shapiro H."/>
            <person name="Siaut M."/>
            <person name="Stanley M."/>
            <person name="Sussman M.R."/>
            <person name="Taylor A.R."/>
            <person name="Vardi A."/>
            <person name="von Dassow P."/>
            <person name="Vyverman W."/>
            <person name="Willis A."/>
            <person name="Wyrwicz L.S."/>
            <person name="Rokhsar D.S."/>
            <person name="Weissenbach J."/>
            <person name="Armbrust E.V."/>
            <person name="Green B.R."/>
            <person name="Van de Peer Y."/>
            <person name="Grigoriev I.V."/>
        </authorList>
    </citation>
    <scope>NUCLEOTIDE SEQUENCE [LARGE SCALE GENOMIC DNA]</scope>
    <source>
        <strain evidence="2 3">CCAP 1055/1</strain>
    </source>
</reference>
<dbReference type="eggNOG" id="ENOG502S2DY">
    <property type="taxonomic scope" value="Eukaryota"/>
</dbReference>
<evidence type="ECO:0000313" key="2">
    <source>
        <dbReference type="EMBL" id="EEC51082.1"/>
    </source>
</evidence>
<dbReference type="InParanoid" id="B7FNZ7"/>
<reference evidence="3" key="2">
    <citation type="submission" date="2008-08" db="EMBL/GenBank/DDBJ databases">
        <authorList>
            <consortium name="Diatom Consortium"/>
            <person name="Grigoriev I."/>
            <person name="Grimwood J."/>
            <person name="Kuo A."/>
            <person name="Otillar R.P."/>
            <person name="Salamov A."/>
            <person name="Detter J.C."/>
            <person name="Lindquist E."/>
            <person name="Shapiro H."/>
            <person name="Lucas S."/>
            <person name="Glavina del Rio T."/>
            <person name="Pitluck S."/>
            <person name="Rokhsar D."/>
            <person name="Bowler C."/>
        </authorList>
    </citation>
    <scope>GENOME REANNOTATION</scope>
    <source>
        <strain evidence="3">CCAP 1055/1</strain>
    </source>
</reference>
<keyword evidence="3" id="KW-1185">Reference proteome</keyword>
<gene>
    <name evidence="2" type="ORF">PHATRDRAFT_42626</name>
</gene>
<evidence type="ECO:0000256" key="1">
    <source>
        <dbReference type="SAM" id="MobiDB-lite"/>
    </source>
</evidence>
<dbReference type="EMBL" id="CM000605">
    <property type="protein sequence ID" value="EEC51082.1"/>
    <property type="molecule type" value="Genomic_DNA"/>
</dbReference>
<accession>B7FNZ7</accession>
<dbReference type="GeneID" id="7195991"/>
<dbReference type="AlphaFoldDB" id="B7FNZ7"/>
<dbReference type="Gene3D" id="3.30.70.660">
    <property type="entry name" value="Pseudouridine synthase I, catalytic domain, C-terminal subdomain"/>
    <property type="match status" value="1"/>
</dbReference>
<evidence type="ECO:0000313" key="3">
    <source>
        <dbReference type="Proteomes" id="UP000000759"/>
    </source>
</evidence>
<dbReference type="GO" id="GO:0009982">
    <property type="term" value="F:pseudouridine synthase activity"/>
    <property type="evidence" value="ECO:0007669"/>
    <property type="project" value="InterPro"/>
</dbReference>
<dbReference type="GO" id="GO:0003723">
    <property type="term" value="F:RNA binding"/>
    <property type="evidence" value="ECO:0007669"/>
    <property type="project" value="InterPro"/>
</dbReference>
<dbReference type="OrthoDB" id="416253at2759"/>
<feature type="compositionally biased region" description="Polar residues" evidence="1">
    <location>
        <begin position="233"/>
        <end position="245"/>
    </location>
</feature>
<name>B7FNZ7_PHATC</name>
<dbReference type="OMA" id="NRNAQFR"/>
<feature type="region of interest" description="Disordered" evidence="1">
    <location>
        <begin position="289"/>
        <end position="340"/>
    </location>
</feature>